<sequence length="400" mass="43011">MSRPLEQIRVLDLTNVLAGPFAAYQMALLGADVIKVEMRGTGDLARQLGADTELNEERLGASFLAQNSGKRSVTVDLKNPAGKEAFTALIRESDVLLENFRPGVMARLGFGWDELHALNPRLVYCAISGFGQSGPLRDRPAYDQIIQGLSGMMAVTGSQDSGPLRAGYPVADTLGGMAAAFGTCAALVRRQSTGEGSQVDVSMLETAVTAMGWVTSNYLVAGQTPVAMGNENFTAAPSGTFRTGDGDLNVSANKQEQFETLARLVGREDLLQDERFARREARKAHRAELRDELEKAFAAKPAADWEAELAAVGVPAGRVLGVADVLDHPQIRDRQLVHHLPFPGHPERDLRVLGNGIRVDETASTPALPPPRLGEHTDSVLSEIGVEPATIERWRNEGGI</sequence>
<dbReference type="InterPro" id="IPR044855">
    <property type="entry name" value="CoA-Trfase_III_dom3_sf"/>
</dbReference>
<comment type="caution">
    <text evidence="2">The sequence shown here is derived from an EMBL/GenBank/DDBJ whole genome shotgun (WGS) entry which is preliminary data.</text>
</comment>
<dbReference type="SUPFAM" id="SSF89796">
    <property type="entry name" value="CoA-transferase family III (CaiB/BaiF)"/>
    <property type="match status" value="1"/>
</dbReference>
<dbReference type="Gene3D" id="3.40.50.10540">
    <property type="entry name" value="Crotonobetainyl-coa:carnitine coa-transferase, domain 1"/>
    <property type="match status" value="1"/>
</dbReference>
<dbReference type="InterPro" id="IPR023606">
    <property type="entry name" value="CoA-Trfase_III_dom_1_sf"/>
</dbReference>
<dbReference type="InterPro" id="IPR003673">
    <property type="entry name" value="CoA-Trfase_fam_III"/>
</dbReference>
<dbReference type="AlphaFoldDB" id="A0A9X1NJ14"/>
<gene>
    <name evidence="2" type="ORF">LR394_24115</name>
</gene>
<protein>
    <submittedName>
        <fullName evidence="2">CoA transferase</fullName>
    </submittedName>
</protein>
<evidence type="ECO:0000313" key="2">
    <source>
        <dbReference type="EMBL" id="MCD5313998.1"/>
    </source>
</evidence>
<dbReference type="Proteomes" id="UP001138997">
    <property type="component" value="Unassembled WGS sequence"/>
</dbReference>
<evidence type="ECO:0000256" key="1">
    <source>
        <dbReference type="ARBA" id="ARBA00022679"/>
    </source>
</evidence>
<dbReference type="EMBL" id="JAJOMB010000014">
    <property type="protein sequence ID" value="MCD5313998.1"/>
    <property type="molecule type" value="Genomic_DNA"/>
</dbReference>
<proteinExistence type="predicted"/>
<dbReference type="PANTHER" id="PTHR48207:SF3">
    <property type="entry name" value="SUCCINATE--HYDROXYMETHYLGLUTARATE COA-TRANSFERASE"/>
    <property type="match status" value="1"/>
</dbReference>
<keyword evidence="3" id="KW-1185">Reference proteome</keyword>
<evidence type="ECO:0000313" key="3">
    <source>
        <dbReference type="Proteomes" id="UP001138997"/>
    </source>
</evidence>
<name>A0A9X1NJ14_9ACTN</name>
<dbReference type="Gene3D" id="3.30.1540.10">
    <property type="entry name" value="formyl-coa transferase, domain 3"/>
    <property type="match status" value="1"/>
</dbReference>
<organism evidence="2 3">
    <name type="scientific">Kineosporia babensis</name>
    <dbReference type="NCBI Taxonomy" id="499548"/>
    <lineage>
        <taxon>Bacteria</taxon>
        <taxon>Bacillati</taxon>
        <taxon>Actinomycetota</taxon>
        <taxon>Actinomycetes</taxon>
        <taxon>Kineosporiales</taxon>
        <taxon>Kineosporiaceae</taxon>
        <taxon>Kineosporia</taxon>
    </lineage>
</organism>
<reference evidence="2" key="1">
    <citation type="submission" date="2021-11" db="EMBL/GenBank/DDBJ databases">
        <title>Streptomyces corallinus and Kineosporia corallina sp. nov., two new coral-derived marine actinobacteria.</title>
        <authorList>
            <person name="Buangrab K."/>
            <person name="Sutthacheep M."/>
            <person name="Yeemin T."/>
            <person name="Harunari E."/>
            <person name="Igarashi Y."/>
            <person name="Sripreechasak P."/>
            <person name="Kanchanasin P."/>
            <person name="Tanasupawat S."/>
            <person name="Phongsopitanun W."/>
        </authorList>
    </citation>
    <scope>NUCLEOTIDE SEQUENCE</scope>
    <source>
        <strain evidence="2">JCM 31032</strain>
    </source>
</reference>
<keyword evidence="1 2" id="KW-0808">Transferase</keyword>
<dbReference type="RefSeq" id="WP_231446165.1">
    <property type="nucleotide sequence ID" value="NZ_JAJOMB010000014.1"/>
</dbReference>
<dbReference type="PANTHER" id="PTHR48207">
    <property type="entry name" value="SUCCINATE--HYDROXYMETHYLGLUTARATE COA-TRANSFERASE"/>
    <property type="match status" value="1"/>
</dbReference>
<accession>A0A9X1NJ14</accession>
<dbReference type="Pfam" id="PF02515">
    <property type="entry name" value="CoA_transf_3"/>
    <property type="match status" value="1"/>
</dbReference>
<dbReference type="InterPro" id="IPR050483">
    <property type="entry name" value="CoA-transferase_III_domain"/>
</dbReference>
<dbReference type="GO" id="GO:0008410">
    <property type="term" value="F:CoA-transferase activity"/>
    <property type="evidence" value="ECO:0007669"/>
    <property type="project" value="TreeGrafter"/>
</dbReference>